<dbReference type="EMBL" id="QXFZ01000177">
    <property type="protein sequence ID" value="KAE9128651.1"/>
    <property type="molecule type" value="Genomic_DNA"/>
</dbReference>
<proteinExistence type="predicted"/>
<sequence length="65" mass="7151">MKPFLDKGFVLEPHASDYKDQVLQLGRRAEDSILSFLKTNVKSNAKGSGSVLRALRPLHKSGALN</sequence>
<evidence type="ECO:0000313" key="3">
    <source>
        <dbReference type="Proteomes" id="UP000429523"/>
    </source>
</evidence>
<reference evidence="3 4" key="1">
    <citation type="submission" date="2018-08" db="EMBL/GenBank/DDBJ databases">
        <title>Genomic investigation of the strawberry pathogen Phytophthora fragariae indicates pathogenicity is determined by transcriptional variation in three key races.</title>
        <authorList>
            <person name="Adams T.M."/>
            <person name="Armitage A.D."/>
            <person name="Sobczyk M.K."/>
            <person name="Bates H.J."/>
            <person name="Dunwell J.M."/>
            <person name="Nellist C.F."/>
            <person name="Harrison R.J."/>
        </authorList>
    </citation>
    <scope>NUCLEOTIDE SEQUENCE [LARGE SCALE GENOMIC DNA]</scope>
    <source>
        <strain evidence="2 4">NOV-71</strain>
        <strain evidence="1 3">NOV-9</strain>
    </source>
</reference>
<accession>A0A6A3T2Q1</accession>
<dbReference type="Proteomes" id="UP000441208">
    <property type="component" value="Unassembled WGS sequence"/>
</dbReference>
<dbReference type="AlphaFoldDB" id="A0A6A3T2Q1"/>
<dbReference type="EMBL" id="QXGF01001122">
    <property type="protein sequence ID" value="KAE8932415.1"/>
    <property type="molecule type" value="Genomic_DNA"/>
</dbReference>
<protein>
    <submittedName>
        <fullName evidence="2">Uncharacterized protein</fullName>
    </submittedName>
</protein>
<organism evidence="2 4">
    <name type="scientific">Phytophthora fragariae</name>
    <dbReference type="NCBI Taxonomy" id="53985"/>
    <lineage>
        <taxon>Eukaryota</taxon>
        <taxon>Sar</taxon>
        <taxon>Stramenopiles</taxon>
        <taxon>Oomycota</taxon>
        <taxon>Peronosporomycetes</taxon>
        <taxon>Peronosporales</taxon>
        <taxon>Peronosporaceae</taxon>
        <taxon>Phytophthora</taxon>
    </lineage>
</organism>
<evidence type="ECO:0000313" key="4">
    <source>
        <dbReference type="Proteomes" id="UP000441208"/>
    </source>
</evidence>
<evidence type="ECO:0000313" key="1">
    <source>
        <dbReference type="EMBL" id="KAE8932415.1"/>
    </source>
</evidence>
<comment type="caution">
    <text evidence="2">The sequence shown here is derived from an EMBL/GenBank/DDBJ whole genome shotgun (WGS) entry which is preliminary data.</text>
</comment>
<name>A0A6A3T2Q1_9STRA</name>
<dbReference type="Proteomes" id="UP000429523">
    <property type="component" value="Unassembled WGS sequence"/>
</dbReference>
<evidence type="ECO:0000313" key="2">
    <source>
        <dbReference type="EMBL" id="KAE9128651.1"/>
    </source>
</evidence>
<gene>
    <name evidence="2" type="ORF">PF007_g5184</name>
    <name evidence="1" type="ORF">PF009_g17566</name>
</gene>